<evidence type="ECO:0000313" key="3">
    <source>
        <dbReference type="Proteomes" id="UP000177871"/>
    </source>
</evidence>
<feature type="transmembrane region" description="Helical" evidence="1">
    <location>
        <begin position="34"/>
        <end position="54"/>
    </location>
</feature>
<comment type="caution">
    <text evidence="2">The sequence shown here is derived from an EMBL/GenBank/DDBJ whole genome shotgun (WGS) entry which is preliminary data.</text>
</comment>
<sequence>MGGIPLPSSWLGSVGAGLLPTGDIDFVTGKVVPFVINILLFLTIILSLIFLLLGGISWSTSGGDKEGLAKAKATVTYAVIGLVLGVGSFIILKVLGYLLGVKLI</sequence>
<organism evidence="2 3">
    <name type="scientific">Candidatus Gottesmanbacteria bacterium RIFCSPHIGHO2_01_FULL_47_48</name>
    <dbReference type="NCBI Taxonomy" id="1798381"/>
    <lineage>
        <taxon>Bacteria</taxon>
        <taxon>Candidatus Gottesmaniibacteriota</taxon>
    </lineage>
</organism>
<keyword evidence="1" id="KW-1133">Transmembrane helix</keyword>
<reference evidence="2 3" key="1">
    <citation type="journal article" date="2016" name="Nat. Commun.">
        <title>Thousands of microbial genomes shed light on interconnected biogeochemical processes in an aquifer system.</title>
        <authorList>
            <person name="Anantharaman K."/>
            <person name="Brown C.T."/>
            <person name="Hug L.A."/>
            <person name="Sharon I."/>
            <person name="Castelle C.J."/>
            <person name="Probst A.J."/>
            <person name="Thomas B.C."/>
            <person name="Singh A."/>
            <person name="Wilkins M.J."/>
            <person name="Karaoz U."/>
            <person name="Brodie E.L."/>
            <person name="Williams K.H."/>
            <person name="Hubbard S.S."/>
            <person name="Banfield J.F."/>
        </authorList>
    </citation>
    <scope>NUCLEOTIDE SEQUENCE [LARGE SCALE GENOMIC DNA]</scope>
</reference>
<protein>
    <submittedName>
        <fullName evidence="2">Uncharacterized protein</fullName>
    </submittedName>
</protein>
<dbReference type="EMBL" id="MFJK01000016">
    <property type="protein sequence ID" value="OGG17825.1"/>
    <property type="molecule type" value="Genomic_DNA"/>
</dbReference>
<gene>
    <name evidence="2" type="ORF">A2721_02270</name>
</gene>
<evidence type="ECO:0000256" key="1">
    <source>
        <dbReference type="SAM" id="Phobius"/>
    </source>
</evidence>
<proteinExistence type="predicted"/>
<dbReference type="Proteomes" id="UP000177871">
    <property type="component" value="Unassembled WGS sequence"/>
</dbReference>
<accession>A0A1F5ZZP6</accession>
<feature type="transmembrane region" description="Helical" evidence="1">
    <location>
        <begin position="75"/>
        <end position="99"/>
    </location>
</feature>
<keyword evidence="1" id="KW-0812">Transmembrane</keyword>
<keyword evidence="1" id="KW-0472">Membrane</keyword>
<evidence type="ECO:0000313" key="2">
    <source>
        <dbReference type="EMBL" id="OGG17825.1"/>
    </source>
</evidence>
<dbReference type="AlphaFoldDB" id="A0A1F5ZZP6"/>
<name>A0A1F5ZZP6_9BACT</name>